<feature type="transmembrane region" description="Helical" evidence="1">
    <location>
        <begin position="47"/>
        <end position="64"/>
    </location>
</feature>
<evidence type="ECO:0000313" key="3">
    <source>
        <dbReference type="Proteomes" id="UP000177947"/>
    </source>
</evidence>
<protein>
    <submittedName>
        <fullName evidence="2">Uncharacterized protein</fullName>
    </submittedName>
</protein>
<gene>
    <name evidence="2" type="ORF">A2907_01430</name>
</gene>
<reference evidence="2 3" key="1">
    <citation type="journal article" date="2016" name="Nat. Commun.">
        <title>Thousands of microbial genomes shed light on interconnected biogeochemical processes in an aquifer system.</title>
        <authorList>
            <person name="Anantharaman K."/>
            <person name="Brown C.T."/>
            <person name="Hug L.A."/>
            <person name="Sharon I."/>
            <person name="Castelle C.J."/>
            <person name="Probst A.J."/>
            <person name="Thomas B.C."/>
            <person name="Singh A."/>
            <person name="Wilkins M.J."/>
            <person name="Karaoz U."/>
            <person name="Brodie E.L."/>
            <person name="Williams K.H."/>
            <person name="Hubbard S.S."/>
            <person name="Banfield J.F."/>
        </authorList>
    </citation>
    <scope>NUCLEOTIDE SEQUENCE [LARGE SCALE GENOMIC DNA]</scope>
</reference>
<evidence type="ECO:0000313" key="2">
    <source>
        <dbReference type="EMBL" id="OGD38967.1"/>
    </source>
</evidence>
<keyword evidence="1" id="KW-0472">Membrane</keyword>
<comment type="caution">
    <text evidence="2">The sequence shown here is derived from an EMBL/GenBank/DDBJ whole genome shotgun (WGS) entry which is preliminary data.</text>
</comment>
<evidence type="ECO:0000256" key="1">
    <source>
        <dbReference type="SAM" id="Phobius"/>
    </source>
</evidence>
<dbReference type="EMBL" id="MEYQ01000022">
    <property type="protein sequence ID" value="OGD38967.1"/>
    <property type="molecule type" value="Genomic_DNA"/>
</dbReference>
<organism evidence="2 3">
    <name type="scientific">Candidatus Azambacteria bacterium RIFCSPLOWO2_01_FULL_37_9</name>
    <dbReference type="NCBI Taxonomy" id="1797297"/>
    <lineage>
        <taxon>Bacteria</taxon>
        <taxon>Candidatus Azamiibacteriota</taxon>
    </lineage>
</organism>
<keyword evidence="1" id="KW-1133">Transmembrane helix</keyword>
<accession>A0A1F5C7X2</accession>
<dbReference type="AlphaFoldDB" id="A0A1F5C7X2"/>
<proteinExistence type="predicted"/>
<name>A0A1F5C7X2_9BACT</name>
<sequence length="151" mass="16621">MEGDKNDMKLDAKKNDNPAHFFYKWAGFISGGVAVLVAKIFLNVDNLAVLGIIHIGFIFAVEYAHGYSIREIHVTVIFFWLAYFLAKNGNMSLVLRPGGHDSVDIFVPDIILSLMVGSYLAGGITSLKNRFKKEEKKGDEKGEKIGGGCPI</sequence>
<dbReference type="Proteomes" id="UP000177947">
    <property type="component" value="Unassembled WGS sequence"/>
</dbReference>
<keyword evidence="1" id="KW-0812">Transmembrane</keyword>
<feature type="transmembrane region" description="Helical" evidence="1">
    <location>
        <begin position="21"/>
        <end position="41"/>
    </location>
</feature>
<feature type="transmembrane region" description="Helical" evidence="1">
    <location>
        <begin position="106"/>
        <end position="127"/>
    </location>
</feature>